<comment type="caution">
    <text evidence="1">The sequence shown here is derived from an EMBL/GenBank/DDBJ whole genome shotgun (WGS) entry which is preliminary data.</text>
</comment>
<name>A0ABU9VWZ9_9CLOT</name>
<sequence>MSPEQHGVEHHLFLSARPLYGTAKLLVEGFYMFNSKLKKEALEDLRISEEKYMEKYKETINRSLKLHEERTKAVTGIKSVEDLVNRLANTPKEFDKIVADVAVLRKEFEVSVVELEKKAEQDSKIAGGVAGAGIVGGAGVAALGPSAAMAFATTFGTASTGTAISALSGGAASKAALAWLGGGALKAGGGGIVAGKALLALSGPVGWSIGGAALIGGGLLMNSKNKKIAAEAEAATVELKKELTAVSRICAKVTVLVKEVRELQAKIQPIPSCLNDATNFLDLSQEQKDDMKVLLNATMSLSAKLVEKVD</sequence>
<reference evidence="1 2" key="1">
    <citation type="submission" date="2024-04" db="EMBL/GenBank/DDBJ databases">
        <title>Genome sequencing and metabolic network reconstruction of aminoacids and betaine degradation by Anoxynatronum sibiricum.</title>
        <authorList>
            <person name="Detkova E.N."/>
            <person name="Boltjanskaja Y.V."/>
            <person name="Mardanov A.V."/>
            <person name="Kevbrin V."/>
        </authorList>
    </citation>
    <scope>NUCLEOTIDE SEQUENCE [LARGE SCALE GENOMIC DNA]</scope>
    <source>
        <strain evidence="1 2">Z-7981</strain>
    </source>
</reference>
<proteinExistence type="predicted"/>
<evidence type="ECO:0000313" key="1">
    <source>
        <dbReference type="EMBL" id="MEN1761700.1"/>
    </source>
</evidence>
<dbReference type="RefSeq" id="WP_343186985.1">
    <property type="nucleotide sequence ID" value="NZ_JBCITM010000020.1"/>
</dbReference>
<evidence type="ECO:0000313" key="2">
    <source>
        <dbReference type="Proteomes" id="UP001407405"/>
    </source>
</evidence>
<dbReference type="Proteomes" id="UP001407405">
    <property type="component" value="Unassembled WGS sequence"/>
</dbReference>
<gene>
    <name evidence="1" type="ORF">AAIG11_14530</name>
</gene>
<organism evidence="1 2">
    <name type="scientific">Anoxynatronum sibiricum</name>
    <dbReference type="NCBI Taxonomy" id="210623"/>
    <lineage>
        <taxon>Bacteria</taxon>
        <taxon>Bacillati</taxon>
        <taxon>Bacillota</taxon>
        <taxon>Clostridia</taxon>
        <taxon>Eubacteriales</taxon>
        <taxon>Clostridiaceae</taxon>
        <taxon>Anoxynatronum</taxon>
    </lineage>
</organism>
<keyword evidence="2" id="KW-1185">Reference proteome</keyword>
<dbReference type="EMBL" id="JBCITM010000020">
    <property type="protein sequence ID" value="MEN1761700.1"/>
    <property type="molecule type" value="Genomic_DNA"/>
</dbReference>
<accession>A0ABU9VWZ9</accession>
<protein>
    <submittedName>
        <fullName evidence="1">Uncharacterized protein</fullName>
    </submittedName>
</protein>